<dbReference type="eggNOG" id="ENOG5033W2T">
    <property type="taxonomic scope" value="Bacteria"/>
</dbReference>
<protein>
    <submittedName>
        <fullName evidence="1">Uncharacterized protein</fullName>
    </submittedName>
</protein>
<gene>
    <name evidence="1" type="ordered locus">Mlg_2376</name>
</gene>
<dbReference type="KEGG" id="aeh:Mlg_2376"/>
<dbReference type="HOGENOM" id="CLU_520428_0_0_6"/>
<accession>Q0A621</accession>
<reference evidence="2" key="1">
    <citation type="submission" date="2006-08" db="EMBL/GenBank/DDBJ databases">
        <title>Complete sequence of Alkalilimnicola ehrilichei MLHE-1.</title>
        <authorList>
            <person name="Copeland A."/>
            <person name="Lucas S."/>
            <person name="Lapidus A."/>
            <person name="Barry K."/>
            <person name="Detter J.C."/>
            <person name="Glavina del Rio T."/>
            <person name="Hammon N."/>
            <person name="Israni S."/>
            <person name="Dalin E."/>
            <person name="Tice H."/>
            <person name="Pitluck S."/>
            <person name="Sims D."/>
            <person name="Brettin T."/>
            <person name="Bruce D."/>
            <person name="Han C."/>
            <person name="Tapia R."/>
            <person name="Gilna P."/>
            <person name="Schmutz J."/>
            <person name="Larimer F."/>
            <person name="Land M."/>
            <person name="Hauser L."/>
            <person name="Kyrpides N."/>
            <person name="Mikhailova N."/>
            <person name="Oremland R.S."/>
            <person name="Hoeft S.E."/>
            <person name="Switzer-Blum J."/>
            <person name="Kulp T."/>
            <person name="King G."/>
            <person name="Tabita R."/>
            <person name="Witte B."/>
            <person name="Santini J.M."/>
            <person name="Basu P."/>
            <person name="Hollibaugh J.T."/>
            <person name="Xie G."/>
            <person name="Stolz J.F."/>
            <person name="Richardson P."/>
        </authorList>
    </citation>
    <scope>NUCLEOTIDE SEQUENCE [LARGE SCALE GENOMIC DNA]</scope>
    <source>
        <strain evidence="2">ATCC BAA-1101 / DSM 17681 / MLHE-1</strain>
    </source>
</reference>
<organism evidence="1 2">
    <name type="scientific">Alkalilimnicola ehrlichii (strain ATCC BAA-1101 / DSM 17681 / MLHE-1)</name>
    <dbReference type="NCBI Taxonomy" id="187272"/>
    <lineage>
        <taxon>Bacteria</taxon>
        <taxon>Pseudomonadati</taxon>
        <taxon>Pseudomonadota</taxon>
        <taxon>Gammaproteobacteria</taxon>
        <taxon>Chromatiales</taxon>
        <taxon>Ectothiorhodospiraceae</taxon>
        <taxon>Alkalilimnicola</taxon>
    </lineage>
</organism>
<sequence>MESKAGAYTHYYGDRDEAGNVVAIRRVVVNDPVDPMNNTVLVVDDDHLDLQLENAGIRLQLEQLEDDVAFTFSDLGKGESYSSTLAKAEQEAEEADDGNGNAVHAATLMHAPRGGEGITVKTLNADSGSVMGQASLFASSFSSQQILVQARGACGLVFSGKATAVVAADAAMQIDGRVSFGPGVPPIALDWLRPPSVHIDLKPDVDKDGFYGEVGLDDLPTVGEVLASGGLNFALNEVASAVTEKTLVAAVTRLLLAFPKIGLPVLLLANVPRVKRVWQVITEVKGMIDGTVKLYKAGNDLVHMRKGPDDNFPVMVEARYSGAGTTETGAVSIAEPGSQPAVVELELEDGKDAHLHELILSPSAPGRGQSYRIELGVDCDEAPEMSIHFSVEGTDGYSASRTFSIQPDQRYAMTVPGAESGVRDTVVAELRRGDEVLDRKQRQLVFQG</sequence>
<keyword evidence="2" id="KW-1185">Reference proteome</keyword>
<evidence type="ECO:0000313" key="2">
    <source>
        <dbReference type="Proteomes" id="UP000001962"/>
    </source>
</evidence>
<evidence type="ECO:0000313" key="1">
    <source>
        <dbReference type="EMBL" id="ABI57716.1"/>
    </source>
</evidence>
<dbReference type="EMBL" id="CP000453">
    <property type="protein sequence ID" value="ABI57716.1"/>
    <property type="molecule type" value="Genomic_DNA"/>
</dbReference>
<dbReference type="AlphaFoldDB" id="Q0A621"/>
<name>Q0A621_ALKEH</name>
<proteinExistence type="predicted"/>
<dbReference type="Proteomes" id="UP000001962">
    <property type="component" value="Chromosome"/>
</dbReference>